<reference evidence="1 2" key="1">
    <citation type="submission" date="2019-01" db="EMBL/GenBank/DDBJ databases">
        <title>Colonization of the human gut by bovine bacteria present in Parmesan cheese.</title>
        <authorList>
            <person name="Lugli G.A."/>
            <person name="Milani C."/>
        </authorList>
    </citation>
    <scope>NUCLEOTIDE SEQUENCE [LARGE SCALE GENOMIC DNA]</scope>
    <source>
        <strain evidence="1 2">LDELB18P1</strain>
    </source>
</reference>
<dbReference type="RefSeq" id="WP_130137514.1">
    <property type="nucleotide sequence ID" value="NZ_SETJ01000045.1"/>
</dbReference>
<dbReference type="EMBL" id="SETJ01000045">
    <property type="protein sequence ID" value="RZM16364.1"/>
    <property type="molecule type" value="Genomic_DNA"/>
</dbReference>
<gene>
    <name evidence="1" type="ORF">LDELB18P1_1052</name>
</gene>
<sequence length="270" mass="31091">MLLYSTMLDVNDTLTKEKFIQLVIKWNQESQYEENVIPGLVRDGQMNVRYGDDQHWLEIEEYRNGNTVAIRYQKVEENDRIWSSDYVMNFAAGKMHIQLDRSFTGDANDLDQEFSTQHFLTFLIEEGHMQADGDLPVAREPIYIDKNNSKLLAKVIKGESFYQLPVVYVSKNKRGQYPVDVNLLASKLKGVAHVLVQESPSYDEASKELNEHYGAVGVYYPNKAGQPKHFWYKDSAAQRKNMLESVIYAVMTYCNSQQVDGAYTWDGVLS</sequence>
<name>A0A4Q7DVY4_9LACO</name>
<comment type="caution">
    <text evidence="1">The sequence shown here is derived from an EMBL/GenBank/DDBJ whole genome shotgun (WGS) entry which is preliminary data.</text>
</comment>
<dbReference type="AlphaFoldDB" id="A0A4Q7DVY4"/>
<proteinExistence type="predicted"/>
<dbReference type="Proteomes" id="UP000292818">
    <property type="component" value="Unassembled WGS sequence"/>
</dbReference>
<accession>A0A4Q7DVY4</accession>
<protein>
    <submittedName>
        <fullName evidence="1">Uncharacterized protein</fullName>
    </submittedName>
</protein>
<organism evidence="1 2">
    <name type="scientific">Lactobacillus delbrueckii</name>
    <dbReference type="NCBI Taxonomy" id="1584"/>
    <lineage>
        <taxon>Bacteria</taxon>
        <taxon>Bacillati</taxon>
        <taxon>Bacillota</taxon>
        <taxon>Bacilli</taxon>
        <taxon>Lactobacillales</taxon>
        <taxon>Lactobacillaceae</taxon>
        <taxon>Lactobacillus</taxon>
    </lineage>
</organism>
<evidence type="ECO:0000313" key="1">
    <source>
        <dbReference type="EMBL" id="RZM16364.1"/>
    </source>
</evidence>
<evidence type="ECO:0000313" key="2">
    <source>
        <dbReference type="Proteomes" id="UP000292818"/>
    </source>
</evidence>